<accession>A0AAE8MUJ8</accession>
<comment type="cofactor">
    <cofactor evidence="1 4">
        <name>pyridoxal 5'-phosphate</name>
        <dbReference type="ChEBI" id="CHEBI:597326"/>
    </cofactor>
</comment>
<reference evidence="5" key="1">
    <citation type="submission" date="2018-03" db="EMBL/GenBank/DDBJ databases">
        <authorList>
            <person name="Guldener U."/>
        </authorList>
    </citation>
    <scope>NUCLEOTIDE SEQUENCE</scope>
</reference>
<dbReference type="SUPFAM" id="SSF53383">
    <property type="entry name" value="PLP-dependent transferases"/>
    <property type="match status" value="1"/>
</dbReference>
<dbReference type="Pfam" id="PF00282">
    <property type="entry name" value="Pyridoxal_deC"/>
    <property type="match status" value="1"/>
</dbReference>
<evidence type="ECO:0000313" key="5">
    <source>
        <dbReference type="EMBL" id="SPO00097.1"/>
    </source>
</evidence>
<dbReference type="Gene3D" id="3.40.640.10">
    <property type="entry name" value="Type I PLP-dependent aspartate aminotransferase-like (Major domain)"/>
    <property type="match status" value="1"/>
</dbReference>
<dbReference type="PANTHER" id="PTHR42735:SF4">
    <property type="entry name" value="PYRIDOXAL PHOSPHATE-DEPENDENT DECARBOXYLASE FAMILY PROTEIN"/>
    <property type="match status" value="1"/>
</dbReference>
<dbReference type="GO" id="GO:0019752">
    <property type="term" value="P:carboxylic acid metabolic process"/>
    <property type="evidence" value="ECO:0007669"/>
    <property type="project" value="InterPro"/>
</dbReference>
<dbReference type="EMBL" id="ONZQ02000003">
    <property type="protein sequence ID" value="SPO00097.1"/>
    <property type="molecule type" value="Genomic_DNA"/>
</dbReference>
<dbReference type="InterPro" id="IPR050477">
    <property type="entry name" value="GrpII_AminoAcid_Decarb"/>
</dbReference>
<dbReference type="InterPro" id="IPR015421">
    <property type="entry name" value="PyrdxlP-dep_Trfase_major"/>
</dbReference>
<dbReference type="AlphaFoldDB" id="A0AAE8MUJ8"/>
<evidence type="ECO:0000256" key="4">
    <source>
        <dbReference type="PIRSR" id="PIRSR602129-50"/>
    </source>
</evidence>
<dbReference type="InterPro" id="IPR002129">
    <property type="entry name" value="PyrdxlP-dep_de-COase"/>
</dbReference>
<keyword evidence="2 4" id="KW-0663">Pyridoxal phosphate</keyword>
<dbReference type="InterPro" id="IPR015424">
    <property type="entry name" value="PyrdxlP-dep_Trfase"/>
</dbReference>
<dbReference type="Proteomes" id="UP001187682">
    <property type="component" value="Unassembled WGS sequence"/>
</dbReference>
<dbReference type="GO" id="GO:0030170">
    <property type="term" value="F:pyridoxal phosphate binding"/>
    <property type="evidence" value="ECO:0007669"/>
    <property type="project" value="InterPro"/>
</dbReference>
<evidence type="ECO:0000256" key="3">
    <source>
        <dbReference type="ARBA" id="ARBA00023239"/>
    </source>
</evidence>
<evidence type="ECO:0000256" key="1">
    <source>
        <dbReference type="ARBA" id="ARBA00001933"/>
    </source>
</evidence>
<sequence>MSVEENQVEHARVSSWFLGPRAENFEVLSKLFNSVLADQSKARQNLYPTDPTFITQDMKSLDAYKESIERLEQSVGELSGQLATHSVPFWSPRYNGHMCMDTAMSSIIGYMSAMLYNPNNVATEASPLTTGYEKQVGDQLCRMLGYAGTRPSNQQPVSWGHITCDGSVANLDAIWAIRNLKFYPFSLKWAIEEGNLNFLSTIKPAFEAETSQGGPKKEFVKLSTWELLNLKPSTVLEIPTRLQAEYSISPSFLQDALMNYLVQSQGKQAIEAKYNIKPGRFLISATKHYSWPKGGGKSLLPLSTPITGIGSDNFIDIHVDEDARMDLSDLKGQLQKCLDDKVPVFGAVAIIGSTEHGACDPIADMVQIRTEFQAQGLSFALHCDAAWGGYFAITIDPHKSGYINYPAGGLCYRDERMRYLITWTSPIVFHVGDETESMGVYGVEGSKPGAAVAATWLTHKTLGLHKRGHGRLLGEAVFTCTKLYCHWATMTKPDEDLIVVPLMRLPSERSGQNAAAVEAEKDRIRKKIVGVDNKTLYEDKETWKFLAELGGDLMINAFACNFKIDGQPNRDVGEANYLNQRIFARTSVLSVNDAIEERPLFLTSSVFEQEAYGKCLATLKKRLELDDGSGSGGAARGDMRFLVNVTMSPWPTDPGFLGAVVEDFRKIAVEEVERCVKRNKLTPDIHGLVMQGTDRIHLVHMPMFHMANHRWQLIVTADFPDDVREQYKKLRAANPDKFYTTSNVVKTKLDDLIAGRDLEYRMDEGIPKPGSEPLAKFRLANLRVVVKQSIAYAALDDTYPDRMPFYLYGTPAEPHIDHVLRTAPNAQISAECVKLSFQLTDDQLAKGVVVALDDVLERTLQPLPLGDNHQVNLGVPGLGLTRGSTHRATVYKTYNDFLKRGRSIATGTVKLERGPVAGWHDVNMDGAEGM</sequence>
<evidence type="ECO:0000313" key="6">
    <source>
        <dbReference type="Proteomes" id="UP001187682"/>
    </source>
</evidence>
<dbReference type="PANTHER" id="PTHR42735">
    <property type="match status" value="1"/>
</dbReference>
<keyword evidence="3" id="KW-0456">Lyase</keyword>
<organism evidence="5 6">
    <name type="scientific">Cephalotrichum gorgonifer</name>
    <dbReference type="NCBI Taxonomy" id="2041049"/>
    <lineage>
        <taxon>Eukaryota</taxon>
        <taxon>Fungi</taxon>
        <taxon>Dikarya</taxon>
        <taxon>Ascomycota</taxon>
        <taxon>Pezizomycotina</taxon>
        <taxon>Sordariomycetes</taxon>
        <taxon>Hypocreomycetidae</taxon>
        <taxon>Microascales</taxon>
        <taxon>Microascaceae</taxon>
        <taxon>Cephalotrichum</taxon>
    </lineage>
</organism>
<protein>
    <submittedName>
        <fullName evidence="5">Uncharacterized protein</fullName>
    </submittedName>
</protein>
<gene>
    <name evidence="5" type="ORF">DNG_02949</name>
</gene>
<dbReference type="GO" id="GO:0016830">
    <property type="term" value="F:carbon-carbon lyase activity"/>
    <property type="evidence" value="ECO:0007669"/>
    <property type="project" value="InterPro"/>
</dbReference>
<name>A0AAE8MUJ8_9PEZI</name>
<evidence type="ECO:0000256" key="2">
    <source>
        <dbReference type="ARBA" id="ARBA00022898"/>
    </source>
</evidence>
<feature type="modified residue" description="N6-(pyridoxal phosphate)lysine" evidence="4">
    <location>
        <position position="399"/>
    </location>
</feature>
<proteinExistence type="predicted"/>
<keyword evidence="6" id="KW-1185">Reference proteome</keyword>
<comment type="caution">
    <text evidence="5">The sequence shown here is derived from an EMBL/GenBank/DDBJ whole genome shotgun (WGS) entry which is preliminary data.</text>
</comment>